<evidence type="ECO:0000313" key="2">
    <source>
        <dbReference type="Proteomes" id="UP000008037"/>
    </source>
</evidence>
<dbReference type="KEGG" id="nga:Ngar_c06540"/>
<protein>
    <submittedName>
        <fullName evidence="1">Uncharacterized protein</fullName>
    </submittedName>
</protein>
<sequence>MQGLALLHPTDMVYFKMDSRNQLVDMRALSKNELKVLLEYYQRKLNRARQDDMKKAYNYCVQQISEFMYEGKASGPPDILSSRITQAIKM</sequence>
<keyword evidence="2" id="KW-1185">Reference proteome</keyword>
<gene>
    <name evidence="1" type="ordered locus">Ngar_c06540</name>
</gene>
<dbReference type="InParanoid" id="K0II09"/>
<dbReference type="HOGENOM" id="CLU_2433957_0_0_2"/>
<dbReference type="Proteomes" id="UP000008037">
    <property type="component" value="Chromosome"/>
</dbReference>
<organism evidence="1 2">
    <name type="scientific">Nitrososphaera gargensis (strain Ga9.2)</name>
    <dbReference type="NCBI Taxonomy" id="1237085"/>
    <lineage>
        <taxon>Archaea</taxon>
        <taxon>Nitrososphaerota</taxon>
        <taxon>Nitrososphaeria</taxon>
        <taxon>Nitrososphaerales</taxon>
        <taxon>Nitrososphaeraceae</taxon>
        <taxon>Nitrososphaera</taxon>
    </lineage>
</organism>
<proteinExistence type="predicted"/>
<accession>K0II09</accession>
<reference evidence="1 2" key="1">
    <citation type="journal article" date="2012" name="Environ. Microbiol.">
        <title>The genome of the ammonia-oxidizing Candidatus Nitrososphaera gargensis: insights into metabolic versatility and environmental adaptations.</title>
        <authorList>
            <person name="Spang A."/>
            <person name="Poehlein A."/>
            <person name="Offre P."/>
            <person name="Zumbragel S."/>
            <person name="Haider S."/>
            <person name="Rychlik N."/>
            <person name="Nowka B."/>
            <person name="Schmeisser C."/>
            <person name="Lebedeva E.V."/>
            <person name="Rattei T."/>
            <person name="Bohm C."/>
            <person name="Schmid M."/>
            <person name="Galushko A."/>
            <person name="Hatzenpichler R."/>
            <person name="Weinmaier T."/>
            <person name="Daniel R."/>
            <person name="Schleper C."/>
            <person name="Spieck E."/>
            <person name="Streit W."/>
            <person name="Wagner M."/>
        </authorList>
    </citation>
    <scope>NUCLEOTIDE SEQUENCE [LARGE SCALE GENOMIC DNA]</scope>
    <source>
        <strain evidence="2">Ga9.2</strain>
    </source>
</reference>
<dbReference type="BioCyc" id="CNIT1237085:G1324-652-MONOMER"/>
<dbReference type="RefSeq" id="WP_015018143.1">
    <property type="nucleotide sequence ID" value="NC_018719.1"/>
</dbReference>
<name>K0II09_NITGG</name>
<evidence type="ECO:0000313" key="1">
    <source>
        <dbReference type="EMBL" id="AFU57597.1"/>
    </source>
</evidence>
<dbReference type="EMBL" id="CP002408">
    <property type="protein sequence ID" value="AFU57597.1"/>
    <property type="molecule type" value="Genomic_DNA"/>
</dbReference>
<dbReference type="AlphaFoldDB" id="K0II09"/>
<dbReference type="GeneID" id="13795049"/>